<keyword evidence="1" id="KW-1133">Transmembrane helix</keyword>
<feature type="transmembrane region" description="Helical" evidence="1">
    <location>
        <begin position="83"/>
        <end position="102"/>
    </location>
</feature>
<name>A0A5N6SHB8_ASPPS</name>
<accession>A0A5N6SHB8</accession>
<sequence>MVVPMMELYNAEEVVTVLSSMIAESLYDFFFFFSFFFSPCLLLFGLSCVRNSYIRTSTYFVYFVLINYPIGHVLFPSNFLKLLYIYIYMLIFYLYNTTLIFIRSLSPDTWVSKQSWVAQKTRGRHWERS</sequence>
<keyword evidence="3" id="KW-1185">Reference proteome</keyword>
<evidence type="ECO:0000313" key="3">
    <source>
        <dbReference type="Proteomes" id="UP000325672"/>
    </source>
</evidence>
<evidence type="ECO:0000313" key="2">
    <source>
        <dbReference type="EMBL" id="KAE8133061.1"/>
    </source>
</evidence>
<keyword evidence="1" id="KW-0472">Membrane</keyword>
<dbReference type="RefSeq" id="XP_031909124.1">
    <property type="nucleotide sequence ID" value="XM_032052337.1"/>
</dbReference>
<dbReference type="AlphaFoldDB" id="A0A5N6SHB8"/>
<proteinExistence type="predicted"/>
<feature type="transmembrane region" description="Helical" evidence="1">
    <location>
        <begin position="59"/>
        <end position="77"/>
    </location>
</feature>
<dbReference type="GeneID" id="43636547"/>
<organism evidence="2 3">
    <name type="scientific">Aspergillus pseudotamarii</name>
    <dbReference type="NCBI Taxonomy" id="132259"/>
    <lineage>
        <taxon>Eukaryota</taxon>
        <taxon>Fungi</taxon>
        <taxon>Dikarya</taxon>
        <taxon>Ascomycota</taxon>
        <taxon>Pezizomycotina</taxon>
        <taxon>Eurotiomycetes</taxon>
        <taxon>Eurotiomycetidae</taxon>
        <taxon>Eurotiales</taxon>
        <taxon>Aspergillaceae</taxon>
        <taxon>Aspergillus</taxon>
        <taxon>Aspergillus subgen. Circumdati</taxon>
    </lineage>
</organism>
<dbReference type="Proteomes" id="UP000325672">
    <property type="component" value="Unassembled WGS sequence"/>
</dbReference>
<gene>
    <name evidence="2" type="ORF">BDV38DRAFT_195473</name>
</gene>
<reference evidence="2 3" key="1">
    <citation type="submission" date="2019-04" db="EMBL/GenBank/DDBJ databases">
        <title>Friends and foes A comparative genomics study of 23 Aspergillus species from section Flavi.</title>
        <authorList>
            <consortium name="DOE Joint Genome Institute"/>
            <person name="Kjaerbolling I."/>
            <person name="Vesth T."/>
            <person name="Frisvad J.C."/>
            <person name="Nybo J.L."/>
            <person name="Theobald S."/>
            <person name="Kildgaard S."/>
            <person name="Isbrandt T."/>
            <person name="Kuo A."/>
            <person name="Sato A."/>
            <person name="Lyhne E.K."/>
            <person name="Kogle M.E."/>
            <person name="Wiebenga A."/>
            <person name="Kun R.S."/>
            <person name="Lubbers R.J."/>
            <person name="Makela M.R."/>
            <person name="Barry K."/>
            <person name="Chovatia M."/>
            <person name="Clum A."/>
            <person name="Daum C."/>
            <person name="Haridas S."/>
            <person name="He G."/>
            <person name="LaButti K."/>
            <person name="Lipzen A."/>
            <person name="Mondo S."/>
            <person name="Riley R."/>
            <person name="Salamov A."/>
            <person name="Simmons B.A."/>
            <person name="Magnuson J.K."/>
            <person name="Henrissat B."/>
            <person name="Mortensen U.H."/>
            <person name="Larsen T.O."/>
            <person name="Devries R.P."/>
            <person name="Grigoriev I.V."/>
            <person name="Machida M."/>
            <person name="Baker S.E."/>
            <person name="Andersen M.R."/>
        </authorList>
    </citation>
    <scope>NUCLEOTIDE SEQUENCE [LARGE SCALE GENOMIC DNA]</scope>
    <source>
        <strain evidence="2 3">CBS 117625</strain>
    </source>
</reference>
<keyword evidence="1" id="KW-0812">Transmembrane</keyword>
<evidence type="ECO:0000256" key="1">
    <source>
        <dbReference type="SAM" id="Phobius"/>
    </source>
</evidence>
<protein>
    <submittedName>
        <fullName evidence="2">Uncharacterized protein</fullName>
    </submittedName>
</protein>
<feature type="transmembrane region" description="Helical" evidence="1">
    <location>
        <begin position="29"/>
        <end position="47"/>
    </location>
</feature>
<dbReference type="EMBL" id="ML743622">
    <property type="protein sequence ID" value="KAE8133061.1"/>
    <property type="molecule type" value="Genomic_DNA"/>
</dbReference>